<feature type="region of interest" description="Disordered" evidence="3">
    <location>
        <begin position="1"/>
        <end position="40"/>
    </location>
</feature>
<dbReference type="InterPro" id="IPR008928">
    <property type="entry name" value="6-hairpin_glycosidase_sf"/>
</dbReference>
<dbReference type="OrthoDB" id="2317065at2759"/>
<keyword evidence="1" id="KW-0378">Hydrolase</keyword>
<proteinExistence type="inferred from homology"/>
<accession>A0A0J9UJH2</accession>
<protein>
    <recommendedName>
        <fullName evidence="6">Glucuronyl hydrolase</fullName>
    </recommendedName>
</protein>
<feature type="compositionally biased region" description="Polar residues" evidence="3">
    <location>
        <begin position="1"/>
        <end position="13"/>
    </location>
</feature>
<gene>
    <name evidence="4" type="ORF">FOXG_02673</name>
</gene>
<dbReference type="Proteomes" id="UP000009097">
    <property type="component" value="Unassembled WGS sequence"/>
</dbReference>
<reference evidence="4" key="2">
    <citation type="journal article" date="2010" name="Nature">
        <title>Comparative genomics reveals mobile pathogenicity chromosomes in Fusarium.</title>
        <authorList>
            <person name="Ma L.J."/>
            <person name="van der Does H.C."/>
            <person name="Borkovich K.A."/>
            <person name="Coleman J.J."/>
            <person name="Daboussi M.J."/>
            <person name="Di Pietro A."/>
            <person name="Dufresne M."/>
            <person name="Freitag M."/>
            <person name="Grabherr M."/>
            <person name="Henrissat B."/>
            <person name="Houterman P.M."/>
            <person name="Kang S."/>
            <person name="Shim W.B."/>
            <person name="Woloshuk C."/>
            <person name="Xie X."/>
            <person name="Xu J.R."/>
            <person name="Antoniw J."/>
            <person name="Baker S.E."/>
            <person name="Bluhm B.H."/>
            <person name="Breakspear A."/>
            <person name="Brown D.W."/>
            <person name="Butchko R.A."/>
            <person name="Chapman S."/>
            <person name="Coulson R."/>
            <person name="Coutinho P.M."/>
            <person name="Danchin E.G."/>
            <person name="Diener A."/>
            <person name="Gale L.R."/>
            <person name="Gardiner D.M."/>
            <person name="Goff S."/>
            <person name="Hammond-Kosack K.E."/>
            <person name="Hilburn K."/>
            <person name="Hua-Van A."/>
            <person name="Jonkers W."/>
            <person name="Kazan K."/>
            <person name="Kodira C.D."/>
            <person name="Koehrsen M."/>
            <person name="Kumar L."/>
            <person name="Lee Y.H."/>
            <person name="Li L."/>
            <person name="Manners J.M."/>
            <person name="Miranda-Saavedra D."/>
            <person name="Mukherjee M."/>
            <person name="Park G."/>
            <person name="Park J."/>
            <person name="Park S.Y."/>
            <person name="Proctor R.H."/>
            <person name="Regev A."/>
            <person name="Ruiz-Roldan M.C."/>
            <person name="Sain D."/>
            <person name="Sakthikumar S."/>
            <person name="Sykes S."/>
            <person name="Schwartz D.C."/>
            <person name="Turgeon B.G."/>
            <person name="Wapinski I."/>
            <person name="Yoder O."/>
            <person name="Young S."/>
            <person name="Zeng Q."/>
            <person name="Zhou S."/>
            <person name="Galagan J."/>
            <person name="Cuomo C.A."/>
            <person name="Kistler H.C."/>
            <person name="Rep M."/>
        </authorList>
    </citation>
    <scope>NUCLEOTIDE SEQUENCE [LARGE SCALE GENOMIC DNA]</scope>
    <source>
        <strain evidence="4">4287</strain>
    </source>
</reference>
<dbReference type="Gene3D" id="1.50.10.10">
    <property type="match status" value="2"/>
</dbReference>
<dbReference type="InterPro" id="IPR052369">
    <property type="entry name" value="UG_Glycosaminoglycan_Hydrolase"/>
</dbReference>
<reference evidence="4" key="1">
    <citation type="submission" date="2007-04" db="EMBL/GenBank/DDBJ databases">
        <authorList>
            <consortium name="The Broad Institute Genome Sequencing Platform"/>
            <person name="Birren B."/>
            <person name="Lander E."/>
            <person name="Galagan J."/>
            <person name="Nusbaum C."/>
            <person name="Devon K."/>
            <person name="Ma L.-J."/>
            <person name="Jaffe D."/>
            <person name="Butler J."/>
            <person name="Alvarez P."/>
            <person name="Gnerre S."/>
            <person name="Grabherr M."/>
            <person name="Kleber M."/>
            <person name="Mauceli E."/>
            <person name="Brockman W."/>
            <person name="MacCallum I.A."/>
            <person name="Young S."/>
            <person name="LaButti K."/>
            <person name="DeCaprio D."/>
            <person name="Crawford M."/>
            <person name="Koehrsen M."/>
            <person name="Engels R."/>
            <person name="Montgomery P."/>
            <person name="Pearson M."/>
            <person name="Howarth C."/>
            <person name="Larson L."/>
            <person name="White J."/>
            <person name="O'Leary S."/>
            <person name="Kodira C."/>
            <person name="Zeng Q."/>
            <person name="Yandava C."/>
            <person name="Alvarado L."/>
            <person name="Kistler C."/>
            <person name="Shim W.-B."/>
            <person name="Kang S."/>
            <person name="Woloshuk C."/>
        </authorList>
    </citation>
    <scope>NUCLEOTIDE SEQUENCE</scope>
    <source>
        <strain evidence="4">4287</strain>
    </source>
</reference>
<evidence type="ECO:0008006" key="6">
    <source>
        <dbReference type="Google" id="ProtNLM"/>
    </source>
</evidence>
<evidence type="ECO:0000256" key="1">
    <source>
        <dbReference type="ARBA" id="ARBA00022801"/>
    </source>
</evidence>
<organism evidence="4 5">
    <name type="scientific">Fusarium oxysporum f. sp. lycopersici (strain 4287 / CBS 123668 / FGSC 9935 / NRRL 34936)</name>
    <name type="common">Fusarium vascular wilt of tomato</name>
    <dbReference type="NCBI Taxonomy" id="426428"/>
    <lineage>
        <taxon>Eukaryota</taxon>
        <taxon>Fungi</taxon>
        <taxon>Dikarya</taxon>
        <taxon>Ascomycota</taxon>
        <taxon>Pezizomycotina</taxon>
        <taxon>Sordariomycetes</taxon>
        <taxon>Hypocreomycetidae</taxon>
        <taxon>Hypocreales</taxon>
        <taxon>Nectriaceae</taxon>
        <taxon>Fusarium</taxon>
        <taxon>Fusarium oxysporum species complex</taxon>
    </lineage>
</organism>
<dbReference type="GeneID" id="28944855"/>
<name>A0A0J9UJH2_FUSO4</name>
<dbReference type="RefSeq" id="XP_018236341.1">
    <property type="nucleotide sequence ID" value="XM_018380140.1"/>
</dbReference>
<dbReference type="InterPro" id="IPR012341">
    <property type="entry name" value="6hp_glycosidase-like_sf"/>
</dbReference>
<dbReference type="AlphaFoldDB" id="A0A0J9UJH2"/>
<dbReference type="VEuPathDB" id="FungiDB:FOXG_02673"/>
<dbReference type="EMBL" id="DS231698">
    <property type="protein sequence ID" value="KNA98295.1"/>
    <property type="molecule type" value="Genomic_DNA"/>
</dbReference>
<evidence type="ECO:0000313" key="4">
    <source>
        <dbReference type="EMBL" id="KNA98295.1"/>
    </source>
</evidence>
<dbReference type="SUPFAM" id="SSF48208">
    <property type="entry name" value="Six-hairpin glycosidases"/>
    <property type="match status" value="1"/>
</dbReference>
<evidence type="ECO:0000256" key="3">
    <source>
        <dbReference type="SAM" id="MobiDB-lite"/>
    </source>
</evidence>
<dbReference type="GO" id="GO:0000272">
    <property type="term" value="P:polysaccharide catabolic process"/>
    <property type="evidence" value="ECO:0007669"/>
    <property type="project" value="TreeGrafter"/>
</dbReference>
<comment type="similarity">
    <text evidence="2">Belongs to the glycosyl hydrolase 88 family.</text>
</comment>
<sequence>MKLSETMQPSQVLATKRKLPMSESQYTNGAKRNGTERTKADVKKSLSSEFKHLEILFSPSVEMKIWAVAERSLNMPEPPTWFPEYTKPGSTEYVYRDASFWTSGFFPGLLYLIMERRKKFQTELRLLGLSRSEPDFPHMLQLEYASKWWTESLHQNGSLMGTHDLGFMICPWARLQWDLHRDPKAFDTLMTAANTLADRFSAKVGCIRSWDVCQTKVYSFTDPSKDFLVIIDNMMNLDLLFWAASEASSQADSTRFFDIAMAHARTSKEYLIRADCHTSCWSRGQAWAIAGFAKSYEWSGENSFLDTAKNCADYFLGRLPDTHIPPWDFDAQEESGATTQPPDTSAAMVAAYGMLLIHQSLQSRSEPSPYLGHALRIVDSVCERHLNPAASQKQDLGTIPTVENGRATIVKCVETAAGLGDTILSGATINNFEFAPRRWADHGLVYADYFFVLFGNKLLEMNALRSLA</sequence>
<dbReference type="KEGG" id="fox:FOXG_02673"/>
<dbReference type="PANTHER" id="PTHR36845">
    <property type="entry name" value="HYDROLASE, PUTATIVE (AFU_ORTHOLOGUE AFUA_7G05090)-RELATED"/>
    <property type="match status" value="1"/>
</dbReference>
<evidence type="ECO:0000313" key="5">
    <source>
        <dbReference type="Proteomes" id="UP000009097"/>
    </source>
</evidence>
<dbReference type="PANTHER" id="PTHR36845:SF1">
    <property type="entry name" value="HYDROLASE, PUTATIVE (AFU_ORTHOLOGUE AFUA_7G05090)-RELATED"/>
    <property type="match status" value="1"/>
</dbReference>
<evidence type="ECO:0000256" key="2">
    <source>
        <dbReference type="ARBA" id="ARBA00038358"/>
    </source>
</evidence>
<dbReference type="GO" id="GO:0052757">
    <property type="term" value="F:chondroitin hydrolase activity"/>
    <property type="evidence" value="ECO:0007669"/>
    <property type="project" value="TreeGrafter"/>
</dbReference>